<keyword evidence="4" id="KW-0479">Metal-binding</keyword>
<dbReference type="PANTHER" id="PTHR10642:SF26">
    <property type="entry name" value="RIBONUCLEASE H1"/>
    <property type="match status" value="1"/>
</dbReference>
<evidence type="ECO:0000256" key="2">
    <source>
        <dbReference type="ARBA" id="ARBA00012180"/>
    </source>
</evidence>
<dbReference type="GO" id="GO:0003676">
    <property type="term" value="F:nucleic acid binding"/>
    <property type="evidence" value="ECO:0007669"/>
    <property type="project" value="InterPro"/>
</dbReference>
<evidence type="ECO:0000313" key="8">
    <source>
        <dbReference type="EMBL" id="CAG7786335.1"/>
    </source>
</evidence>
<evidence type="ECO:0000313" key="9">
    <source>
        <dbReference type="Proteomes" id="UP000708208"/>
    </source>
</evidence>
<comment type="catalytic activity">
    <reaction evidence="1">
        <text>Endonucleolytic cleavage to 5'-phosphomonoester.</text>
        <dbReference type="EC" id="3.1.26.4"/>
    </reaction>
</comment>
<keyword evidence="3" id="KW-0540">Nuclease</keyword>
<name>A0A8J2KGR0_9HEXA</name>
<evidence type="ECO:0000256" key="5">
    <source>
        <dbReference type="ARBA" id="ARBA00022759"/>
    </source>
</evidence>
<reference evidence="8" key="1">
    <citation type="submission" date="2021-06" db="EMBL/GenBank/DDBJ databases">
        <authorList>
            <person name="Hodson N. C."/>
            <person name="Mongue J. A."/>
            <person name="Jaron S. K."/>
        </authorList>
    </citation>
    <scope>NUCLEOTIDE SEQUENCE</scope>
</reference>
<feature type="domain" description="RNase H type-1" evidence="7">
    <location>
        <begin position="1"/>
        <end position="106"/>
    </location>
</feature>
<dbReference type="Pfam" id="PF00075">
    <property type="entry name" value="RNase_H"/>
    <property type="match status" value="1"/>
</dbReference>
<dbReference type="Proteomes" id="UP000708208">
    <property type="component" value="Unassembled WGS sequence"/>
</dbReference>
<dbReference type="EMBL" id="CAJVCH010315557">
    <property type="protein sequence ID" value="CAG7786335.1"/>
    <property type="molecule type" value="Genomic_DNA"/>
</dbReference>
<organism evidence="8 9">
    <name type="scientific">Allacma fusca</name>
    <dbReference type="NCBI Taxonomy" id="39272"/>
    <lineage>
        <taxon>Eukaryota</taxon>
        <taxon>Metazoa</taxon>
        <taxon>Ecdysozoa</taxon>
        <taxon>Arthropoda</taxon>
        <taxon>Hexapoda</taxon>
        <taxon>Collembola</taxon>
        <taxon>Symphypleona</taxon>
        <taxon>Sminthuridae</taxon>
        <taxon>Allacma</taxon>
    </lineage>
</organism>
<dbReference type="GO" id="GO:0004523">
    <property type="term" value="F:RNA-DNA hybrid ribonuclease activity"/>
    <property type="evidence" value="ECO:0007669"/>
    <property type="project" value="UniProtKB-EC"/>
</dbReference>
<dbReference type="GO" id="GO:0046872">
    <property type="term" value="F:metal ion binding"/>
    <property type="evidence" value="ECO:0007669"/>
    <property type="project" value="UniProtKB-KW"/>
</dbReference>
<dbReference type="AlphaFoldDB" id="A0A8J2KGR0"/>
<dbReference type="EC" id="3.1.26.4" evidence="2"/>
<evidence type="ECO:0000259" key="7">
    <source>
        <dbReference type="PROSITE" id="PS50879"/>
    </source>
</evidence>
<feature type="non-terminal residue" evidence="8">
    <location>
        <position position="1"/>
    </location>
</feature>
<evidence type="ECO:0000256" key="6">
    <source>
        <dbReference type="ARBA" id="ARBA00022801"/>
    </source>
</evidence>
<dbReference type="InterPro" id="IPR050092">
    <property type="entry name" value="RNase_H"/>
</dbReference>
<evidence type="ECO:0000256" key="1">
    <source>
        <dbReference type="ARBA" id="ARBA00000077"/>
    </source>
</evidence>
<dbReference type="GO" id="GO:0043137">
    <property type="term" value="P:DNA replication, removal of RNA primer"/>
    <property type="evidence" value="ECO:0007669"/>
    <property type="project" value="TreeGrafter"/>
</dbReference>
<keyword evidence="6" id="KW-0378">Hydrolase</keyword>
<proteinExistence type="predicted"/>
<dbReference type="OrthoDB" id="407198at2759"/>
<protein>
    <recommendedName>
        <fullName evidence="2">ribonuclease H</fullName>
        <ecNumber evidence="2">3.1.26.4</ecNumber>
    </recommendedName>
</protein>
<comment type="caution">
    <text evidence="8">The sequence shown here is derived from an EMBL/GenBank/DDBJ whole genome shotgun (WGS) entry which is preliminary data.</text>
</comment>
<dbReference type="PANTHER" id="PTHR10642">
    <property type="entry name" value="RIBONUCLEASE H1"/>
    <property type="match status" value="1"/>
</dbReference>
<gene>
    <name evidence="8" type="ORF">AFUS01_LOCUS24907</name>
</gene>
<dbReference type="PROSITE" id="PS50879">
    <property type="entry name" value="RNASE_H_1"/>
    <property type="match status" value="1"/>
</dbReference>
<sequence>MINVETPRRGNFSLPCPNRQTSNSAEIYAANHAICVARQAGFVAITLRTDSEFMLNCLNWKANWKANGWRKANGELVENREELQILDQAIQGVNINFSNDKLLNKN</sequence>
<dbReference type="InterPro" id="IPR002156">
    <property type="entry name" value="RNaseH_domain"/>
</dbReference>
<evidence type="ECO:0000256" key="4">
    <source>
        <dbReference type="ARBA" id="ARBA00022723"/>
    </source>
</evidence>
<keyword evidence="5" id="KW-0255">Endonuclease</keyword>
<evidence type="ECO:0000256" key="3">
    <source>
        <dbReference type="ARBA" id="ARBA00022722"/>
    </source>
</evidence>
<keyword evidence="9" id="KW-1185">Reference proteome</keyword>
<accession>A0A8J2KGR0</accession>